<feature type="compositionally biased region" description="Basic and acidic residues" evidence="2">
    <location>
        <begin position="302"/>
        <end position="333"/>
    </location>
</feature>
<evidence type="ECO:0000313" key="3">
    <source>
        <dbReference type="EMBL" id="CAD8868107.1"/>
    </source>
</evidence>
<sequence>MSTVSTCVGSFPLEWDSETAVFGSLAGSEYERIIGSKNVVLWLDDADKLDKVISHETPSPWWTDGDDEITRIKRESRCRENACSSLEDEEIIRSTPKNKYVQDIALMKTENASLRKEVQWFRQQAVDAHRECDVLRGQMRSMEADIQSARESLIMSVKTCSFDLEDTLIAGDCPDPFQPLLNSASYSAMLPATTSCELNRMPMANEEKTTSRMSPTLTDGVSTYSRRRTPGPSSPTELSDVSEGTNTIDCLFENVRKLIALQKEVQSDPRRQDKMNELKAIIMHVHCLVCRLKKGQTKKTQKHPERVQPVERVSDTRTESGNRHTRGKAKEVRSSPSETKSSWLHWLSDDIFYTGNQQKSETNWTRL</sequence>
<accession>A0A7S1FH54</accession>
<feature type="compositionally biased region" description="Polar residues" evidence="2">
    <location>
        <begin position="211"/>
        <end position="224"/>
    </location>
</feature>
<dbReference type="AlphaFoldDB" id="A0A7S1FH54"/>
<gene>
    <name evidence="3" type="ORF">NSCI0253_LOCUS42463</name>
</gene>
<reference evidence="3" key="1">
    <citation type="submission" date="2021-01" db="EMBL/GenBank/DDBJ databases">
        <authorList>
            <person name="Corre E."/>
            <person name="Pelletier E."/>
            <person name="Niang G."/>
            <person name="Scheremetjew M."/>
            <person name="Finn R."/>
            <person name="Kale V."/>
            <person name="Holt S."/>
            <person name="Cochrane G."/>
            <person name="Meng A."/>
            <person name="Brown T."/>
            <person name="Cohen L."/>
        </authorList>
    </citation>
    <scope>NUCLEOTIDE SEQUENCE</scope>
</reference>
<feature type="region of interest" description="Disordered" evidence="2">
    <location>
        <begin position="295"/>
        <end position="341"/>
    </location>
</feature>
<evidence type="ECO:0000256" key="2">
    <source>
        <dbReference type="SAM" id="MobiDB-lite"/>
    </source>
</evidence>
<dbReference type="EMBL" id="HBFQ01060014">
    <property type="protein sequence ID" value="CAD8868107.1"/>
    <property type="molecule type" value="Transcribed_RNA"/>
</dbReference>
<proteinExistence type="predicted"/>
<protein>
    <submittedName>
        <fullName evidence="3">Uncharacterized protein</fullName>
    </submittedName>
</protein>
<organism evidence="3">
    <name type="scientific">Noctiluca scintillans</name>
    <name type="common">Sea sparkle</name>
    <name type="synonym">Red tide dinoflagellate</name>
    <dbReference type="NCBI Taxonomy" id="2966"/>
    <lineage>
        <taxon>Eukaryota</taxon>
        <taxon>Sar</taxon>
        <taxon>Alveolata</taxon>
        <taxon>Dinophyceae</taxon>
        <taxon>Noctilucales</taxon>
        <taxon>Noctilucaceae</taxon>
        <taxon>Noctiluca</taxon>
    </lineage>
</organism>
<keyword evidence="1" id="KW-0175">Coiled coil</keyword>
<feature type="coiled-coil region" evidence="1">
    <location>
        <begin position="97"/>
        <end position="152"/>
    </location>
</feature>
<evidence type="ECO:0000256" key="1">
    <source>
        <dbReference type="SAM" id="Coils"/>
    </source>
</evidence>
<name>A0A7S1FH54_NOCSC</name>
<feature type="region of interest" description="Disordered" evidence="2">
    <location>
        <begin position="206"/>
        <end position="242"/>
    </location>
</feature>